<dbReference type="Proteomes" id="UP000314294">
    <property type="component" value="Unassembled WGS sequence"/>
</dbReference>
<organism evidence="1 2">
    <name type="scientific">Liparis tanakae</name>
    <name type="common">Tanaka's snailfish</name>
    <dbReference type="NCBI Taxonomy" id="230148"/>
    <lineage>
        <taxon>Eukaryota</taxon>
        <taxon>Metazoa</taxon>
        <taxon>Chordata</taxon>
        <taxon>Craniata</taxon>
        <taxon>Vertebrata</taxon>
        <taxon>Euteleostomi</taxon>
        <taxon>Actinopterygii</taxon>
        <taxon>Neopterygii</taxon>
        <taxon>Teleostei</taxon>
        <taxon>Neoteleostei</taxon>
        <taxon>Acanthomorphata</taxon>
        <taxon>Eupercaria</taxon>
        <taxon>Perciformes</taxon>
        <taxon>Cottioidei</taxon>
        <taxon>Cottales</taxon>
        <taxon>Liparidae</taxon>
        <taxon>Liparis</taxon>
    </lineage>
</organism>
<dbReference type="AlphaFoldDB" id="A0A4Z2JE57"/>
<gene>
    <name evidence="1" type="ORF">EYF80_002239</name>
</gene>
<dbReference type="EMBL" id="SRLO01000010">
    <property type="protein sequence ID" value="TNN87522.1"/>
    <property type="molecule type" value="Genomic_DNA"/>
</dbReference>
<sequence length="239" mass="25724">MSALGRTDLAGVVVDDEALVPAVEVFVGVDLDPELLQHGLVGSLAHGVHVTHFPEKEMALEAADSLRLGMLQTTAVAPLMGREGMTHRLVLPSVSRVNSAGEVSYEQHAAVKVHGNVVACFFESDISQVQDSGHNLKHHGAVHGRDADHIHGMLGKAKGKCHVVHDGVLIDLAEQHHVVHSAEFDIVALPVVPVVPPAPLQQNTHNVQLLVHCEGHNETVWTNRESDIKVTLTHGYVNE</sequence>
<keyword evidence="2" id="KW-1185">Reference proteome</keyword>
<proteinExistence type="predicted"/>
<reference evidence="1 2" key="1">
    <citation type="submission" date="2019-03" db="EMBL/GenBank/DDBJ databases">
        <title>First draft genome of Liparis tanakae, snailfish: a comprehensive survey of snailfish specific genes.</title>
        <authorList>
            <person name="Kim W."/>
            <person name="Song I."/>
            <person name="Jeong J.-H."/>
            <person name="Kim D."/>
            <person name="Kim S."/>
            <person name="Ryu S."/>
            <person name="Song J.Y."/>
            <person name="Lee S.K."/>
        </authorList>
    </citation>
    <scope>NUCLEOTIDE SEQUENCE [LARGE SCALE GENOMIC DNA]</scope>
    <source>
        <tissue evidence="1">Muscle</tissue>
    </source>
</reference>
<protein>
    <submittedName>
        <fullName evidence="1">Uncharacterized protein</fullName>
    </submittedName>
</protein>
<comment type="caution">
    <text evidence="1">The sequence shown here is derived from an EMBL/GenBank/DDBJ whole genome shotgun (WGS) entry which is preliminary data.</text>
</comment>
<evidence type="ECO:0000313" key="1">
    <source>
        <dbReference type="EMBL" id="TNN87522.1"/>
    </source>
</evidence>
<name>A0A4Z2JE57_9TELE</name>
<accession>A0A4Z2JE57</accession>
<evidence type="ECO:0000313" key="2">
    <source>
        <dbReference type="Proteomes" id="UP000314294"/>
    </source>
</evidence>